<feature type="coiled-coil region" evidence="1">
    <location>
        <begin position="4"/>
        <end position="31"/>
    </location>
</feature>
<gene>
    <name evidence="2" type="ORF">Hyperionvirus1_161</name>
</gene>
<accession>A0A3G5A6C9</accession>
<name>A0A3G5A6C9_9VIRU</name>
<evidence type="ECO:0000313" key="2">
    <source>
        <dbReference type="EMBL" id="AYV82582.1"/>
    </source>
</evidence>
<dbReference type="EMBL" id="MK072383">
    <property type="protein sequence ID" value="AYV82582.1"/>
    <property type="molecule type" value="Genomic_DNA"/>
</dbReference>
<proteinExistence type="predicted"/>
<keyword evidence="1" id="KW-0175">Coiled coil</keyword>
<sequence>MSDKQAIVAIKELTDEEMDKLEEELKLAQAGLLDPALLEIPPLPPAELPVIKGVKYGCHTACEAKIMNIIQEWIRLHQKNDWTIHFEEIECEFMLVDERPVLVPYQSLTLKPPMRHADRPEFPAHRTICFPYATLLDMEVGELKMTRFALAEAKLLDIPPPVPRDLPIIHGDALEYGSQTPCPTQTLYIIQGWIQFHQKNEWTIHFKAIESTKGLLYQSLILAPPRRYAKHPGFPIHRIICFPYATLI</sequence>
<evidence type="ECO:0000256" key="1">
    <source>
        <dbReference type="SAM" id="Coils"/>
    </source>
</evidence>
<protein>
    <submittedName>
        <fullName evidence="2">Uncharacterized protein</fullName>
    </submittedName>
</protein>
<reference evidence="2" key="1">
    <citation type="submission" date="2018-10" db="EMBL/GenBank/DDBJ databases">
        <title>Hidden diversity of soil giant viruses.</title>
        <authorList>
            <person name="Schulz F."/>
            <person name="Alteio L."/>
            <person name="Goudeau D."/>
            <person name="Ryan E.M."/>
            <person name="Malmstrom R.R."/>
            <person name="Blanchard J."/>
            <person name="Woyke T."/>
        </authorList>
    </citation>
    <scope>NUCLEOTIDE SEQUENCE</scope>
    <source>
        <strain evidence="2">HYV1</strain>
    </source>
</reference>
<organism evidence="2">
    <name type="scientific">Hyperionvirus sp</name>
    <dbReference type="NCBI Taxonomy" id="2487770"/>
    <lineage>
        <taxon>Viruses</taxon>
        <taxon>Varidnaviria</taxon>
        <taxon>Bamfordvirae</taxon>
        <taxon>Nucleocytoviricota</taxon>
        <taxon>Megaviricetes</taxon>
        <taxon>Imitervirales</taxon>
        <taxon>Mimiviridae</taxon>
        <taxon>Klosneuvirinae</taxon>
    </lineage>
</organism>